<dbReference type="Pfam" id="PF01479">
    <property type="entry name" value="S4"/>
    <property type="match status" value="1"/>
</dbReference>
<evidence type="ECO:0000313" key="6">
    <source>
        <dbReference type="Proteomes" id="UP000712713"/>
    </source>
</evidence>
<sequence>MRLDVALAERGLARSRSHAAQLIAQGAVTVNGLPAAKPSQPVTDADEVAAAVDHWVSRAARKLLGALEQSGTPVPGRVLDAGASTGGFTQVCLEHGARRVYAVDVGHDQLAAEIRHDDRVTVWEGLNLRDLTLNHLDGEPVDLIVGDVSFISLTVLLPALLPVLRPAGAALLLVKPQFEVGRELLGAGGIVRDPEHQRQAVDRVVAAANDLGWAETWCGVSQLPGAGGNTEFFVRFEHQPVSGNG</sequence>
<name>A0A921EQC2_9ACTN</name>
<dbReference type="Gene3D" id="3.40.50.150">
    <property type="entry name" value="Vaccinia Virus protein VP39"/>
    <property type="match status" value="1"/>
</dbReference>
<dbReference type="SMART" id="SM00363">
    <property type="entry name" value="S4"/>
    <property type="match status" value="1"/>
</dbReference>
<dbReference type="Pfam" id="PF01728">
    <property type="entry name" value="FtsJ"/>
    <property type="match status" value="1"/>
</dbReference>
<evidence type="ECO:0000259" key="4">
    <source>
        <dbReference type="SMART" id="SM00363"/>
    </source>
</evidence>
<dbReference type="InterPro" id="IPR036986">
    <property type="entry name" value="S4_RNA-bd_sf"/>
</dbReference>
<dbReference type="InterPro" id="IPR047048">
    <property type="entry name" value="TlyA"/>
</dbReference>
<dbReference type="PIRSF" id="PIRSF005578">
    <property type="entry name" value="TlyA"/>
    <property type="match status" value="1"/>
</dbReference>
<gene>
    <name evidence="5" type="ORF">K8V15_07490</name>
</gene>
<comment type="similarity">
    <text evidence="2">Belongs to the TlyA family.</text>
</comment>
<keyword evidence="1 3" id="KW-0694">RNA-binding</keyword>
<reference evidence="5" key="1">
    <citation type="journal article" date="2021" name="PeerJ">
        <title>Extensive microbial diversity within the chicken gut microbiome revealed by metagenomics and culture.</title>
        <authorList>
            <person name="Gilroy R."/>
            <person name="Ravi A."/>
            <person name="Getino M."/>
            <person name="Pursley I."/>
            <person name="Horton D.L."/>
            <person name="Alikhan N.F."/>
            <person name="Baker D."/>
            <person name="Gharbi K."/>
            <person name="Hall N."/>
            <person name="Watson M."/>
            <person name="Adriaenssens E.M."/>
            <person name="Foster-Nyarko E."/>
            <person name="Jarju S."/>
            <person name="Secka A."/>
            <person name="Antonio M."/>
            <person name="Oren A."/>
            <person name="Chaudhuri R.R."/>
            <person name="La Ragione R."/>
            <person name="Hildebrand F."/>
            <person name="Pallen M.J."/>
        </authorList>
    </citation>
    <scope>NUCLEOTIDE SEQUENCE</scope>
    <source>
        <strain evidence="5">ChiGjej3B3-7470</strain>
    </source>
</reference>
<dbReference type="SUPFAM" id="SSF53335">
    <property type="entry name" value="S-adenosyl-L-methionine-dependent methyltransferases"/>
    <property type="match status" value="1"/>
</dbReference>
<dbReference type="Proteomes" id="UP000712713">
    <property type="component" value="Unassembled WGS sequence"/>
</dbReference>
<dbReference type="InterPro" id="IPR004538">
    <property type="entry name" value="Hemolysin_A/TlyA"/>
</dbReference>
<evidence type="ECO:0000256" key="3">
    <source>
        <dbReference type="PROSITE-ProRule" id="PRU00182"/>
    </source>
</evidence>
<dbReference type="InterPro" id="IPR029063">
    <property type="entry name" value="SAM-dependent_MTases_sf"/>
</dbReference>
<evidence type="ECO:0000256" key="2">
    <source>
        <dbReference type="ARBA" id="ARBA00029460"/>
    </source>
</evidence>
<protein>
    <submittedName>
        <fullName evidence="5">TlyA family RNA methyltransferase</fullName>
    </submittedName>
</protein>
<dbReference type="Gene3D" id="3.10.290.10">
    <property type="entry name" value="RNA-binding S4 domain"/>
    <property type="match status" value="1"/>
</dbReference>
<keyword evidence="5" id="KW-0808">Transferase</keyword>
<dbReference type="GO" id="GO:0008168">
    <property type="term" value="F:methyltransferase activity"/>
    <property type="evidence" value="ECO:0007669"/>
    <property type="project" value="UniProtKB-KW"/>
</dbReference>
<dbReference type="GO" id="GO:0032259">
    <property type="term" value="P:methylation"/>
    <property type="evidence" value="ECO:0007669"/>
    <property type="project" value="UniProtKB-KW"/>
</dbReference>
<comment type="caution">
    <text evidence="5">The sequence shown here is derived from an EMBL/GenBank/DDBJ whole genome shotgun (WGS) entry which is preliminary data.</text>
</comment>
<dbReference type="PANTHER" id="PTHR32319">
    <property type="entry name" value="BACTERIAL HEMOLYSIN-LIKE PROTEIN"/>
    <property type="match status" value="1"/>
</dbReference>
<dbReference type="EMBL" id="DYZF01000188">
    <property type="protein sequence ID" value="HJE51806.1"/>
    <property type="molecule type" value="Genomic_DNA"/>
</dbReference>
<dbReference type="InterPro" id="IPR002942">
    <property type="entry name" value="S4_RNA-bd"/>
</dbReference>
<dbReference type="PANTHER" id="PTHR32319:SF0">
    <property type="entry name" value="BACTERIAL HEMOLYSIN-LIKE PROTEIN"/>
    <property type="match status" value="1"/>
</dbReference>
<dbReference type="InterPro" id="IPR002877">
    <property type="entry name" value="RNA_MeTrfase_FtsJ_dom"/>
</dbReference>
<dbReference type="CDD" id="cd02440">
    <property type="entry name" value="AdoMet_MTases"/>
    <property type="match status" value="1"/>
</dbReference>
<dbReference type="PROSITE" id="PS50889">
    <property type="entry name" value="S4"/>
    <property type="match status" value="1"/>
</dbReference>
<evidence type="ECO:0000313" key="5">
    <source>
        <dbReference type="EMBL" id="HJE51806.1"/>
    </source>
</evidence>
<dbReference type="SUPFAM" id="SSF55174">
    <property type="entry name" value="Alpha-L RNA-binding motif"/>
    <property type="match status" value="1"/>
</dbReference>
<organism evidence="5 6">
    <name type="scientific">Tessaracoccus flavescens</name>
    <dbReference type="NCBI Taxonomy" id="399497"/>
    <lineage>
        <taxon>Bacteria</taxon>
        <taxon>Bacillati</taxon>
        <taxon>Actinomycetota</taxon>
        <taxon>Actinomycetes</taxon>
        <taxon>Propionibacteriales</taxon>
        <taxon>Propionibacteriaceae</taxon>
        <taxon>Tessaracoccus</taxon>
    </lineage>
</organism>
<dbReference type="CDD" id="cd00165">
    <property type="entry name" value="S4"/>
    <property type="match status" value="1"/>
</dbReference>
<proteinExistence type="inferred from homology"/>
<feature type="domain" description="RNA-binding S4" evidence="4">
    <location>
        <begin position="1"/>
        <end position="61"/>
    </location>
</feature>
<accession>A0A921EQC2</accession>
<reference evidence="5" key="2">
    <citation type="submission" date="2021-09" db="EMBL/GenBank/DDBJ databases">
        <authorList>
            <person name="Gilroy R."/>
        </authorList>
    </citation>
    <scope>NUCLEOTIDE SEQUENCE</scope>
    <source>
        <strain evidence="5">ChiGjej3B3-7470</strain>
    </source>
</reference>
<evidence type="ECO:0000256" key="1">
    <source>
        <dbReference type="ARBA" id="ARBA00022884"/>
    </source>
</evidence>
<keyword evidence="5" id="KW-0489">Methyltransferase</keyword>
<dbReference type="GO" id="GO:0003723">
    <property type="term" value="F:RNA binding"/>
    <property type="evidence" value="ECO:0007669"/>
    <property type="project" value="UniProtKB-KW"/>
</dbReference>
<dbReference type="AlphaFoldDB" id="A0A921EQC2"/>